<dbReference type="RefSeq" id="WP_136431560.1">
    <property type="nucleotide sequence ID" value="NZ_JBHSNS010000010.1"/>
</dbReference>
<gene>
    <name evidence="2" type="ORF">ACFPQB_17310</name>
</gene>
<dbReference type="InterPro" id="IPR036249">
    <property type="entry name" value="Thioredoxin-like_sf"/>
</dbReference>
<feature type="domain" description="Thioredoxin" evidence="1">
    <location>
        <begin position="23"/>
        <end position="151"/>
    </location>
</feature>
<keyword evidence="3" id="KW-1185">Reference proteome</keyword>
<dbReference type="Pfam" id="PF00085">
    <property type="entry name" value="Thioredoxin"/>
    <property type="match status" value="1"/>
</dbReference>
<organism evidence="2 3">
    <name type="scientific">Nocardioides vastitatis</name>
    <dbReference type="NCBI Taxonomy" id="2568655"/>
    <lineage>
        <taxon>Bacteria</taxon>
        <taxon>Bacillati</taxon>
        <taxon>Actinomycetota</taxon>
        <taxon>Actinomycetes</taxon>
        <taxon>Propionibacteriales</taxon>
        <taxon>Nocardioidaceae</taxon>
        <taxon>Nocardioides</taxon>
    </lineage>
</organism>
<evidence type="ECO:0000313" key="3">
    <source>
        <dbReference type="Proteomes" id="UP001596072"/>
    </source>
</evidence>
<dbReference type="SUPFAM" id="SSF52833">
    <property type="entry name" value="Thioredoxin-like"/>
    <property type="match status" value="1"/>
</dbReference>
<dbReference type="Gene3D" id="1.25.40.10">
    <property type="entry name" value="Tetratricopeptide repeat domain"/>
    <property type="match status" value="1"/>
</dbReference>
<dbReference type="EMBL" id="JBHSNS010000010">
    <property type="protein sequence ID" value="MFC5730684.1"/>
    <property type="molecule type" value="Genomic_DNA"/>
</dbReference>
<dbReference type="SUPFAM" id="SSF48452">
    <property type="entry name" value="TPR-like"/>
    <property type="match status" value="1"/>
</dbReference>
<dbReference type="Proteomes" id="UP001596072">
    <property type="component" value="Unassembled WGS sequence"/>
</dbReference>
<proteinExistence type="predicted"/>
<sequence>MTQQPFSRPGAIDLSALKRTAPPQAPAPAPAGGGASAGGGGSAYSVAIDEASFQTVLEASMTAPVVLVFHSARSPESGQLAEDVATVADEYDGRFLAATVDVDAVPQIAQAMQIPQVPLMLVILDGRPATQPIPGAAPIDDIRAMFNQLAQQLTAQGITGRHQPYAFGGGAAATDDGEGEAEPEVDPRYAPAQDALAAGDVDRAVAEYQRLVDGNPADHEAAAGLAMAKVLQRTQGVDLNTARAAAAAAPDDVDAQTLVADLDMLGGHVEDAFARLVELVRRTSGKDRDRAREHLVGLFAAVGNDDPRVLKGRQALASALF</sequence>
<dbReference type="Gene3D" id="3.40.30.10">
    <property type="entry name" value="Glutaredoxin"/>
    <property type="match status" value="1"/>
</dbReference>
<comment type="caution">
    <text evidence="2">The sequence shown here is derived from an EMBL/GenBank/DDBJ whole genome shotgun (WGS) entry which is preliminary data.</text>
</comment>
<dbReference type="InterPro" id="IPR013766">
    <property type="entry name" value="Thioredoxin_domain"/>
</dbReference>
<dbReference type="InterPro" id="IPR011990">
    <property type="entry name" value="TPR-like_helical_dom_sf"/>
</dbReference>
<dbReference type="Pfam" id="PF14561">
    <property type="entry name" value="TPR_20"/>
    <property type="match status" value="1"/>
</dbReference>
<dbReference type="PROSITE" id="PS51352">
    <property type="entry name" value="THIOREDOXIN_2"/>
    <property type="match status" value="1"/>
</dbReference>
<evidence type="ECO:0000259" key="1">
    <source>
        <dbReference type="PROSITE" id="PS51352"/>
    </source>
</evidence>
<reference evidence="3" key="1">
    <citation type="journal article" date="2019" name="Int. J. Syst. Evol. Microbiol.">
        <title>The Global Catalogue of Microorganisms (GCM) 10K type strain sequencing project: providing services to taxonomists for standard genome sequencing and annotation.</title>
        <authorList>
            <consortium name="The Broad Institute Genomics Platform"/>
            <consortium name="The Broad Institute Genome Sequencing Center for Infectious Disease"/>
            <person name="Wu L."/>
            <person name="Ma J."/>
        </authorList>
    </citation>
    <scope>NUCLEOTIDE SEQUENCE [LARGE SCALE GENOMIC DNA]</scope>
    <source>
        <strain evidence="3">YIM 94188</strain>
    </source>
</reference>
<protein>
    <submittedName>
        <fullName evidence="2">Co-chaperone YbbN</fullName>
    </submittedName>
</protein>
<evidence type="ECO:0000313" key="2">
    <source>
        <dbReference type="EMBL" id="MFC5730684.1"/>
    </source>
</evidence>
<accession>A0ABW0ZM85</accession>
<name>A0ABW0ZM85_9ACTN</name>